<proteinExistence type="inferred from homology"/>
<dbReference type="GO" id="GO:0000455">
    <property type="term" value="P:enzyme-directed rRNA pseudouridine synthesis"/>
    <property type="evidence" value="ECO:0007669"/>
    <property type="project" value="TreeGrafter"/>
</dbReference>
<evidence type="ECO:0000259" key="6">
    <source>
        <dbReference type="Pfam" id="PF00849"/>
    </source>
</evidence>
<evidence type="ECO:0000256" key="1">
    <source>
        <dbReference type="ARBA" id="ARBA00000073"/>
    </source>
</evidence>
<keyword evidence="3" id="KW-0413">Isomerase</keyword>
<dbReference type="GO" id="GO:0009982">
    <property type="term" value="F:pseudouridine synthase activity"/>
    <property type="evidence" value="ECO:0007669"/>
    <property type="project" value="InterPro"/>
</dbReference>
<comment type="catalytic activity">
    <reaction evidence="1">
        <text>a uridine in RNA = a pseudouridine in RNA</text>
        <dbReference type="Rhea" id="RHEA:48348"/>
        <dbReference type="Rhea" id="RHEA-COMP:12068"/>
        <dbReference type="Rhea" id="RHEA-COMP:12069"/>
        <dbReference type="ChEBI" id="CHEBI:65314"/>
        <dbReference type="ChEBI" id="CHEBI:65315"/>
    </reaction>
</comment>
<dbReference type="AlphaFoldDB" id="A0A553UQZ0"/>
<dbReference type="PROSITE" id="PS01129">
    <property type="entry name" value="PSI_RLU"/>
    <property type="match status" value="1"/>
</dbReference>
<protein>
    <recommendedName>
        <fullName evidence="4">RNA pseudouridylate synthase</fullName>
    </recommendedName>
    <alternativeName>
        <fullName evidence="5">RNA-uridine isomerase</fullName>
    </alternativeName>
</protein>
<comment type="caution">
    <text evidence="7">The sequence shown here is derived from an EMBL/GenBank/DDBJ whole genome shotgun (WGS) entry which is preliminary data.</text>
</comment>
<dbReference type="SUPFAM" id="SSF55120">
    <property type="entry name" value="Pseudouridine synthase"/>
    <property type="match status" value="1"/>
</dbReference>
<keyword evidence="8" id="KW-1185">Reference proteome</keyword>
<dbReference type="Proteomes" id="UP000319322">
    <property type="component" value="Unassembled WGS sequence"/>
</dbReference>
<evidence type="ECO:0000256" key="2">
    <source>
        <dbReference type="ARBA" id="ARBA00010876"/>
    </source>
</evidence>
<dbReference type="InterPro" id="IPR020103">
    <property type="entry name" value="PsdUridine_synth_cat_dom_sf"/>
</dbReference>
<dbReference type="Gene3D" id="3.30.2350.10">
    <property type="entry name" value="Pseudouridine synthase"/>
    <property type="match status" value="1"/>
</dbReference>
<dbReference type="PANTHER" id="PTHR21600">
    <property type="entry name" value="MITOCHONDRIAL RNA PSEUDOURIDINE SYNTHASE"/>
    <property type="match status" value="1"/>
</dbReference>
<evidence type="ECO:0000313" key="7">
    <source>
        <dbReference type="EMBL" id="TSA82634.1"/>
    </source>
</evidence>
<evidence type="ECO:0000256" key="5">
    <source>
        <dbReference type="ARBA" id="ARBA00033164"/>
    </source>
</evidence>
<dbReference type="InterPro" id="IPR050188">
    <property type="entry name" value="RluA_PseudoU_synthase"/>
</dbReference>
<evidence type="ECO:0000313" key="8">
    <source>
        <dbReference type="Proteomes" id="UP000319322"/>
    </source>
</evidence>
<dbReference type="CDD" id="cd02869">
    <property type="entry name" value="PseudoU_synth_RluA_like"/>
    <property type="match status" value="1"/>
</dbReference>
<dbReference type="InterPro" id="IPR006145">
    <property type="entry name" value="PsdUridine_synth_RsuA/RluA"/>
</dbReference>
<dbReference type="EMBL" id="VKGC01000013">
    <property type="protein sequence ID" value="TSA82634.1"/>
    <property type="molecule type" value="Genomic_DNA"/>
</dbReference>
<dbReference type="GO" id="GO:0140098">
    <property type="term" value="F:catalytic activity, acting on RNA"/>
    <property type="evidence" value="ECO:0007669"/>
    <property type="project" value="UniProtKB-ARBA"/>
</dbReference>
<accession>A0A553UQZ0</accession>
<dbReference type="Pfam" id="PF00849">
    <property type="entry name" value="PseudoU_synth_2"/>
    <property type="match status" value="1"/>
</dbReference>
<sequence length="295" mass="33411">MPFIEEVFTPKVPTKAAKFVAEILACSSKQAQSHIDRGRLCTLQGQKLHKAQILDQPVRLLFFKPAQKPEITPIFTTPFFALYYKPKNLYSHPKNYHAHSLYESIYAYNSQARLIHRLDYETSGLVLVSQSKTHENALRELFSLRRIQKTYFASVQGDLRLYASGAFSVILPILEPASIRGDLGVRSTIDSRGKSSATTVEMLSYNPKTKQTHLKITPLTGRTHQIRLHLSTLGFPIVGEPLYTEDHKARAYLDAKKADFLGEWATWQTHLALEAVGLDFKLLGLSFALRLPQQQ</sequence>
<evidence type="ECO:0000256" key="4">
    <source>
        <dbReference type="ARBA" id="ARBA00031870"/>
    </source>
</evidence>
<dbReference type="PANTHER" id="PTHR21600:SF44">
    <property type="entry name" value="RIBOSOMAL LARGE SUBUNIT PSEUDOURIDINE SYNTHASE D"/>
    <property type="match status" value="1"/>
</dbReference>
<gene>
    <name evidence="7" type="ORF">FNE76_05605</name>
</gene>
<evidence type="ECO:0000256" key="3">
    <source>
        <dbReference type="ARBA" id="ARBA00023235"/>
    </source>
</evidence>
<comment type="similarity">
    <text evidence="2">Belongs to the pseudouridine synthase RluA family.</text>
</comment>
<reference evidence="7" key="1">
    <citation type="submission" date="2019-07" db="EMBL/GenBank/DDBJ databases">
        <title>Helicobacter labacensis sp. nov., Helicobacter mehlei sp. nov. and Helicobacter vulpis sp. nov., isolated from gastric mucosa of red fox (Vulpis vulpis).</title>
        <authorList>
            <person name="Kusar D."/>
            <person name="Gruntar I."/>
            <person name="Pate M."/>
            <person name="Zajc U."/>
            <person name="Ocepek M."/>
        </authorList>
    </citation>
    <scope>NUCLEOTIDE SEQUENCE [LARGE SCALE GENOMIC DNA]</scope>
    <source>
        <strain evidence="7">L8b</strain>
    </source>
</reference>
<name>A0A553UQZ0_9HELI</name>
<dbReference type="GO" id="GO:0003723">
    <property type="term" value="F:RNA binding"/>
    <property type="evidence" value="ECO:0007669"/>
    <property type="project" value="InterPro"/>
</dbReference>
<dbReference type="InterPro" id="IPR006224">
    <property type="entry name" value="PsdUridine_synth_RluA-like_CS"/>
</dbReference>
<reference evidence="7" key="2">
    <citation type="submission" date="2019-07" db="EMBL/GenBank/DDBJ databases">
        <authorList>
            <person name="Papic B."/>
        </authorList>
    </citation>
    <scope>NUCLEOTIDE SEQUENCE [LARGE SCALE GENOMIC DNA]</scope>
    <source>
        <strain evidence="7">L8b</strain>
    </source>
</reference>
<organism evidence="7 8">
    <name type="scientific">Helicobacter mehlei</name>
    <dbReference type="NCBI Taxonomy" id="2316080"/>
    <lineage>
        <taxon>Bacteria</taxon>
        <taxon>Pseudomonadati</taxon>
        <taxon>Campylobacterota</taxon>
        <taxon>Epsilonproteobacteria</taxon>
        <taxon>Campylobacterales</taxon>
        <taxon>Helicobacteraceae</taxon>
        <taxon>Helicobacter</taxon>
    </lineage>
</organism>
<dbReference type="RefSeq" id="WP_120947495.1">
    <property type="nucleotide sequence ID" value="NZ_QXQS01000001.1"/>
</dbReference>
<feature type="domain" description="Pseudouridine synthase RsuA/RluA-like" evidence="6">
    <location>
        <begin position="81"/>
        <end position="231"/>
    </location>
</feature>